<keyword evidence="10" id="KW-0472">Membrane</keyword>
<comment type="subcellular location">
    <subcellularLocation>
        <location evidence="2">Membrane</location>
    </subcellularLocation>
</comment>
<evidence type="ECO:0000256" key="7">
    <source>
        <dbReference type="ARBA" id="ARBA00022630"/>
    </source>
</evidence>
<dbReference type="PANTHER" id="PTHR48109:SF4">
    <property type="entry name" value="DIHYDROOROTATE DEHYDROGENASE (QUINONE), MITOCHONDRIAL"/>
    <property type="match status" value="1"/>
</dbReference>
<dbReference type="EMBL" id="HBIX01020614">
    <property type="protein sequence ID" value="CAE0721745.1"/>
    <property type="molecule type" value="Transcribed_RNA"/>
</dbReference>
<evidence type="ECO:0000313" key="13">
    <source>
        <dbReference type="EMBL" id="CAE0721745.1"/>
    </source>
</evidence>
<evidence type="ECO:0000256" key="4">
    <source>
        <dbReference type="ARBA" id="ARBA00005359"/>
    </source>
</evidence>
<evidence type="ECO:0000256" key="8">
    <source>
        <dbReference type="ARBA" id="ARBA00022643"/>
    </source>
</evidence>
<feature type="domain" description="Dihydroorotate dehydrogenase catalytic" evidence="12">
    <location>
        <begin position="115"/>
        <end position="471"/>
    </location>
</feature>
<dbReference type="Pfam" id="PF01180">
    <property type="entry name" value="DHO_dh"/>
    <property type="match status" value="1"/>
</dbReference>
<dbReference type="InterPro" id="IPR005720">
    <property type="entry name" value="Dihydroorotate_DH_cat"/>
</dbReference>
<dbReference type="UniPathway" id="UPA00070">
    <property type="reaction ID" value="UER00946"/>
</dbReference>
<dbReference type="CDD" id="cd04738">
    <property type="entry name" value="DHOD_2_like"/>
    <property type="match status" value="1"/>
</dbReference>
<comment type="cofactor">
    <cofactor evidence="1">
        <name>FMN</name>
        <dbReference type="ChEBI" id="CHEBI:58210"/>
    </cofactor>
</comment>
<accession>A0A6V0ABU7</accession>
<dbReference type="InterPro" id="IPR001295">
    <property type="entry name" value="Dihydroorotate_DH_CS"/>
</dbReference>
<keyword evidence="8" id="KW-0288">FMN</keyword>
<evidence type="ECO:0000256" key="3">
    <source>
        <dbReference type="ARBA" id="ARBA00005161"/>
    </source>
</evidence>
<protein>
    <recommendedName>
        <fullName evidence="6">Dihydroorotate dehydrogenase (quinone), mitochondrial</fullName>
        <ecNumber evidence="5">1.3.5.2</ecNumber>
    </recommendedName>
</protein>
<evidence type="ECO:0000256" key="11">
    <source>
        <dbReference type="ARBA" id="ARBA00048639"/>
    </source>
</evidence>
<keyword evidence="9" id="KW-0560">Oxidoreductase</keyword>
<dbReference type="Gene3D" id="3.20.20.70">
    <property type="entry name" value="Aldolase class I"/>
    <property type="match status" value="1"/>
</dbReference>
<dbReference type="SUPFAM" id="SSF51395">
    <property type="entry name" value="FMN-linked oxidoreductases"/>
    <property type="match status" value="1"/>
</dbReference>
<comment type="pathway">
    <text evidence="3">Pyrimidine metabolism; UMP biosynthesis via de novo pathway; orotate from (S)-dihydroorotate (quinone route): step 1/1.</text>
</comment>
<evidence type="ECO:0000313" key="14">
    <source>
        <dbReference type="EMBL" id="CAE0721746.1"/>
    </source>
</evidence>
<sequence length="526" mass="56638">MPSSEPLRKAFQSLRRTTIRTMVGCTVVAGTLEVTTHLPSQGRSSAFYHALADDWLVPGMRRCLGPEAAHKAALRIAFLAPTHRPSAKEQRLNVQVRLWGGNNNNNTNTNNTAARVFPNPIGLAAGYDKDGTAIGPLLAMGFGFVEVGSVCLEAQPGNPSPRMFRLTQDEAIINRYGFNSMGADAVEDHLKEYRSSQSTAAVATTTTTSGPVSWEQKLLHSLWSRVSALLPVEGADGNANTSSSSSSSSSSGLVGINLGKNKTSTTPLEDYQKLILQLGPYADYLVVNVSCPNISGLRDLQSTSSLEGLLKGCQEACSQLADKINVDNNDNTDAIASTKRQPPPLLVKLSPDLTDSELEDIAAVLMKVGIDGIVVTNTTTSRPTGLVSPNKAEQGGLSGKPLKERSTECIRVLYRFTKGTIPIIGVGGVQNGHDAYEKLRAGASLVQVYSGMIYEGPGMVSKIRDEVAELMLLNGQRDLQTDVVGIDHDDLFFQRKRRQRERTMTTTTIMAMATSMSTTPTERRAP</sequence>
<dbReference type="PANTHER" id="PTHR48109">
    <property type="entry name" value="DIHYDROOROTATE DEHYDROGENASE (QUINONE), MITOCHONDRIAL-RELATED"/>
    <property type="match status" value="1"/>
</dbReference>
<dbReference type="EC" id="1.3.5.2" evidence="5"/>
<comment type="similarity">
    <text evidence="4">Belongs to the dihydroorotate dehydrogenase family. Type 2 subfamily.</text>
</comment>
<evidence type="ECO:0000259" key="12">
    <source>
        <dbReference type="Pfam" id="PF01180"/>
    </source>
</evidence>
<dbReference type="EMBL" id="HBIX01020615">
    <property type="protein sequence ID" value="CAE0721746.1"/>
    <property type="molecule type" value="Transcribed_RNA"/>
</dbReference>
<dbReference type="GO" id="GO:0006207">
    <property type="term" value="P:'de novo' pyrimidine nucleobase biosynthetic process"/>
    <property type="evidence" value="ECO:0007669"/>
    <property type="project" value="InterPro"/>
</dbReference>
<dbReference type="GO" id="GO:0005743">
    <property type="term" value="C:mitochondrial inner membrane"/>
    <property type="evidence" value="ECO:0007669"/>
    <property type="project" value="TreeGrafter"/>
</dbReference>
<dbReference type="InterPro" id="IPR013785">
    <property type="entry name" value="Aldolase_TIM"/>
</dbReference>
<proteinExistence type="inferred from homology"/>
<organism evidence="13">
    <name type="scientific">Pseudo-nitzschia australis</name>
    <dbReference type="NCBI Taxonomy" id="44445"/>
    <lineage>
        <taxon>Eukaryota</taxon>
        <taxon>Sar</taxon>
        <taxon>Stramenopiles</taxon>
        <taxon>Ochrophyta</taxon>
        <taxon>Bacillariophyta</taxon>
        <taxon>Bacillariophyceae</taxon>
        <taxon>Bacillariophycidae</taxon>
        <taxon>Bacillariales</taxon>
        <taxon>Bacillariaceae</taxon>
        <taxon>Pseudo-nitzschia</taxon>
    </lineage>
</organism>
<dbReference type="InterPro" id="IPR050074">
    <property type="entry name" value="DHO_dehydrogenase"/>
</dbReference>
<dbReference type="AlphaFoldDB" id="A0A6V0ABU7"/>
<evidence type="ECO:0000256" key="2">
    <source>
        <dbReference type="ARBA" id="ARBA00004370"/>
    </source>
</evidence>
<dbReference type="PROSITE" id="PS00912">
    <property type="entry name" value="DHODEHASE_2"/>
    <property type="match status" value="1"/>
</dbReference>
<reference evidence="13" key="1">
    <citation type="submission" date="2021-01" db="EMBL/GenBank/DDBJ databases">
        <authorList>
            <person name="Corre E."/>
            <person name="Pelletier E."/>
            <person name="Niang G."/>
            <person name="Scheremetjew M."/>
            <person name="Finn R."/>
            <person name="Kale V."/>
            <person name="Holt S."/>
            <person name="Cochrane G."/>
            <person name="Meng A."/>
            <person name="Brown T."/>
            <person name="Cohen L."/>
        </authorList>
    </citation>
    <scope>NUCLEOTIDE SEQUENCE</scope>
    <source>
        <strain evidence="13">10249 10 AB</strain>
    </source>
</reference>
<keyword evidence="7" id="KW-0285">Flavoprotein</keyword>
<gene>
    <name evidence="13" type="ORF">PAUS00366_LOCUS14500</name>
    <name evidence="14" type="ORF">PAUS00366_LOCUS14501</name>
</gene>
<evidence type="ECO:0000256" key="5">
    <source>
        <dbReference type="ARBA" id="ARBA00012791"/>
    </source>
</evidence>
<evidence type="ECO:0000256" key="6">
    <source>
        <dbReference type="ARBA" id="ARBA00017599"/>
    </source>
</evidence>
<evidence type="ECO:0000256" key="1">
    <source>
        <dbReference type="ARBA" id="ARBA00001917"/>
    </source>
</evidence>
<dbReference type="NCBIfam" id="TIGR01036">
    <property type="entry name" value="pyrD_sub2"/>
    <property type="match status" value="1"/>
</dbReference>
<dbReference type="InterPro" id="IPR005719">
    <property type="entry name" value="Dihydroorotate_DH_2"/>
</dbReference>
<dbReference type="GO" id="GO:0044205">
    <property type="term" value="P:'de novo' UMP biosynthetic process"/>
    <property type="evidence" value="ECO:0007669"/>
    <property type="project" value="UniProtKB-UniPathway"/>
</dbReference>
<name>A0A6V0ABU7_9STRA</name>
<comment type="catalytic activity">
    <reaction evidence="11">
        <text>(S)-dihydroorotate + a quinone = orotate + a quinol</text>
        <dbReference type="Rhea" id="RHEA:30187"/>
        <dbReference type="ChEBI" id="CHEBI:24646"/>
        <dbReference type="ChEBI" id="CHEBI:30839"/>
        <dbReference type="ChEBI" id="CHEBI:30864"/>
        <dbReference type="ChEBI" id="CHEBI:132124"/>
        <dbReference type="EC" id="1.3.5.2"/>
    </reaction>
</comment>
<evidence type="ECO:0000256" key="10">
    <source>
        <dbReference type="ARBA" id="ARBA00023136"/>
    </source>
</evidence>
<evidence type="ECO:0000256" key="9">
    <source>
        <dbReference type="ARBA" id="ARBA00023002"/>
    </source>
</evidence>
<dbReference type="GO" id="GO:0106430">
    <property type="term" value="F:dihydroorotate dehydrogenase (quinone) activity"/>
    <property type="evidence" value="ECO:0007669"/>
    <property type="project" value="UniProtKB-EC"/>
</dbReference>